<dbReference type="WBParaSite" id="JU765_v2.g11895.t1">
    <property type="protein sequence ID" value="JU765_v2.g11895.t1"/>
    <property type="gene ID" value="JU765_v2.g11895"/>
</dbReference>
<evidence type="ECO:0000313" key="2">
    <source>
        <dbReference type="WBParaSite" id="JU765_v2.g11895.t1"/>
    </source>
</evidence>
<dbReference type="Proteomes" id="UP000887576">
    <property type="component" value="Unplaced"/>
</dbReference>
<accession>A0AC34Q0Y0</accession>
<organism evidence="1 2">
    <name type="scientific">Panagrolaimus sp. JU765</name>
    <dbReference type="NCBI Taxonomy" id="591449"/>
    <lineage>
        <taxon>Eukaryota</taxon>
        <taxon>Metazoa</taxon>
        <taxon>Ecdysozoa</taxon>
        <taxon>Nematoda</taxon>
        <taxon>Chromadorea</taxon>
        <taxon>Rhabditida</taxon>
        <taxon>Tylenchina</taxon>
        <taxon>Panagrolaimomorpha</taxon>
        <taxon>Panagrolaimoidea</taxon>
        <taxon>Panagrolaimidae</taxon>
        <taxon>Panagrolaimus</taxon>
    </lineage>
</organism>
<evidence type="ECO:0000313" key="1">
    <source>
        <dbReference type="Proteomes" id="UP000887576"/>
    </source>
</evidence>
<name>A0AC34Q0Y0_9BILA</name>
<protein>
    <submittedName>
        <fullName evidence="2">Uncharacterized protein</fullName>
    </submittedName>
</protein>
<sequence>MKLFICSFLLLFHVNFVSTLSTAIDNGSETSFSTFLTTLPKIAETKQVNGKIALLTDGVVNLDVDSVFYLEVYDEKIDNNEEGIFFCFKAKKESTIPGLKKCPKNYCDVHVRYSNYTGKVISAFVLMGDAKEILFSERTKTEIRESTMAVNAGQTTSRACTWDYSSGYLPVELMNKQHRKVYLTNAKLHNANNATAETPMAEGTVGGIIVGAIIGGVVVIGG</sequence>
<reference evidence="2" key="1">
    <citation type="submission" date="2022-11" db="UniProtKB">
        <authorList>
            <consortium name="WormBaseParasite"/>
        </authorList>
    </citation>
    <scope>IDENTIFICATION</scope>
</reference>
<proteinExistence type="predicted"/>